<evidence type="ECO:0000256" key="1">
    <source>
        <dbReference type="ARBA" id="ARBA00023018"/>
    </source>
</evidence>
<comment type="subcellular location">
    <subcellularLocation>
        <location evidence="2">Synapse</location>
    </subcellularLocation>
</comment>
<dbReference type="SMART" id="SM00228">
    <property type="entry name" value="PDZ"/>
    <property type="match status" value="1"/>
</dbReference>
<organism evidence="6 7">
    <name type="scientific">Ancylostoma ceylanicum</name>
    <dbReference type="NCBI Taxonomy" id="53326"/>
    <lineage>
        <taxon>Eukaryota</taxon>
        <taxon>Metazoa</taxon>
        <taxon>Ecdysozoa</taxon>
        <taxon>Nematoda</taxon>
        <taxon>Chromadorea</taxon>
        <taxon>Rhabditida</taxon>
        <taxon>Rhabditina</taxon>
        <taxon>Rhabditomorpha</taxon>
        <taxon>Strongyloidea</taxon>
        <taxon>Ancylostomatidae</taxon>
        <taxon>Ancylostomatinae</taxon>
        <taxon>Ancylostoma</taxon>
    </lineage>
</organism>
<dbReference type="GO" id="GO:0048791">
    <property type="term" value="P:calcium ion-regulated exocytosis of neurotransmitter"/>
    <property type="evidence" value="ECO:0007669"/>
    <property type="project" value="TreeGrafter"/>
</dbReference>
<dbReference type="PROSITE" id="PS50004">
    <property type="entry name" value="C2"/>
    <property type="match status" value="2"/>
</dbReference>
<feature type="compositionally biased region" description="Basic and acidic residues" evidence="3">
    <location>
        <begin position="450"/>
        <end position="459"/>
    </location>
</feature>
<feature type="domain" description="C2" evidence="4">
    <location>
        <begin position="732"/>
        <end position="851"/>
    </location>
</feature>
<dbReference type="PANTHER" id="PTHR12157">
    <property type="entry name" value="REGULATING SYNAPTIC MEMBRANE EXOCYTOSIS PROTEIN"/>
    <property type="match status" value="1"/>
</dbReference>
<dbReference type="InterPro" id="IPR039032">
    <property type="entry name" value="Rim-like"/>
</dbReference>
<evidence type="ECO:0000259" key="5">
    <source>
        <dbReference type="PROSITE" id="PS50106"/>
    </source>
</evidence>
<feature type="region of interest" description="Disordered" evidence="3">
    <location>
        <begin position="418"/>
        <end position="509"/>
    </location>
</feature>
<name>A0A0D6LHZ5_9BILA</name>
<dbReference type="SMART" id="SM00239">
    <property type="entry name" value="C2"/>
    <property type="match status" value="2"/>
</dbReference>
<feature type="region of interest" description="Disordered" evidence="3">
    <location>
        <begin position="531"/>
        <end position="597"/>
    </location>
</feature>
<feature type="compositionally biased region" description="Polar residues" evidence="3">
    <location>
        <begin position="566"/>
        <end position="597"/>
    </location>
</feature>
<evidence type="ECO:0000313" key="6">
    <source>
        <dbReference type="EMBL" id="EPB70778.1"/>
    </source>
</evidence>
<reference evidence="6 7" key="1">
    <citation type="submission" date="2013-05" db="EMBL/GenBank/DDBJ databases">
        <title>Draft genome of the parasitic nematode Anyclostoma ceylanicum.</title>
        <authorList>
            <person name="Mitreva M."/>
        </authorList>
    </citation>
    <scope>NUCLEOTIDE SEQUENCE [LARGE SCALE GENOMIC DNA]</scope>
</reference>
<dbReference type="InterPro" id="IPR036034">
    <property type="entry name" value="PDZ_sf"/>
</dbReference>
<dbReference type="GO" id="GO:0042391">
    <property type="term" value="P:regulation of membrane potential"/>
    <property type="evidence" value="ECO:0007669"/>
    <property type="project" value="TreeGrafter"/>
</dbReference>
<dbReference type="InterPro" id="IPR035892">
    <property type="entry name" value="C2_domain_sf"/>
</dbReference>
<evidence type="ECO:0000256" key="2">
    <source>
        <dbReference type="ARBA" id="ARBA00034103"/>
    </source>
</evidence>
<gene>
    <name evidence="6" type="ORF">ANCCEY_10129</name>
</gene>
<dbReference type="FunFam" id="2.30.42.10:FF:000003">
    <property type="entry name" value="Regulating synaptic membrane exocytosis protein 1, putative"/>
    <property type="match status" value="1"/>
</dbReference>
<proteinExistence type="predicted"/>
<dbReference type="Pfam" id="PF00168">
    <property type="entry name" value="C2"/>
    <property type="match status" value="2"/>
</dbReference>
<dbReference type="GO" id="GO:0050806">
    <property type="term" value="P:positive regulation of synaptic transmission"/>
    <property type="evidence" value="ECO:0007669"/>
    <property type="project" value="TreeGrafter"/>
</dbReference>
<dbReference type="GO" id="GO:0031267">
    <property type="term" value="F:small GTPase binding"/>
    <property type="evidence" value="ECO:0007669"/>
    <property type="project" value="InterPro"/>
</dbReference>
<feature type="compositionally biased region" description="Basic and acidic residues" evidence="3">
    <location>
        <begin position="531"/>
        <end position="540"/>
    </location>
</feature>
<dbReference type="CDD" id="cd06714">
    <property type="entry name" value="PDZ_RIM-like"/>
    <property type="match status" value="1"/>
</dbReference>
<dbReference type="PANTHER" id="PTHR12157:SF21">
    <property type="entry name" value="RAB3 INTERACTING MOLECULE, ISOFORM F"/>
    <property type="match status" value="1"/>
</dbReference>
<dbReference type="GO" id="GO:0042734">
    <property type="term" value="C:presynaptic membrane"/>
    <property type="evidence" value="ECO:0007669"/>
    <property type="project" value="TreeGrafter"/>
</dbReference>
<dbReference type="InterPro" id="IPR001478">
    <property type="entry name" value="PDZ"/>
</dbReference>
<protein>
    <submittedName>
        <fullName evidence="6">C2 domain protein</fullName>
    </submittedName>
</protein>
<dbReference type="Gene3D" id="2.60.40.150">
    <property type="entry name" value="C2 domain"/>
    <property type="match status" value="2"/>
</dbReference>
<dbReference type="SUPFAM" id="SSF49562">
    <property type="entry name" value="C2 domain (Calcium/lipid-binding domain, CaLB)"/>
    <property type="match status" value="2"/>
</dbReference>
<dbReference type="Pfam" id="PF00595">
    <property type="entry name" value="PDZ"/>
    <property type="match status" value="1"/>
</dbReference>
<dbReference type="InterPro" id="IPR000008">
    <property type="entry name" value="C2_dom"/>
</dbReference>
<dbReference type="SUPFAM" id="SSF50156">
    <property type="entry name" value="PDZ domain-like"/>
    <property type="match status" value="1"/>
</dbReference>
<dbReference type="PROSITE" id="PS50106">
    <property type="entry name" value="PDZ"/>
    <property type="match status" value="1"/>
</dbReference>
<dbReference type="AlphaFoldDB" id="A0A0D6LHZ5"/>
<dbReference type="GO" id="GO:0048788">
    <property type="term" value="C:cytoskeleton of presynaptic active zone"/>
    <property type="evidence" value="ECO:0007669"/>
    <property type="project" value="TreeGrafter"/>
</dbReference>
<sequence length="881" mass="97537">MCFSTTVCARKCAIYLGKTSAQRSIPGGIIQLRHSADEFRPAPREPTATLVPGDLLAAKIRTYLSHPVTWQPSADQRRLIGHMVLHKTDNSRSGDLGLKVVGGRRTDTGRLGAFITRVKPGSVADTVGRLRAGDEVLEWNGQALQNATFDQVYEIISASKQDSHVEIIVSRSASIPGGDDFLNVQTQSRQLPSLQYLLSQEHDVYASPSASSLLTLPTLSHSQSAILALHPQISPRYRKSVPCEQFESGLSTFAGHSFGRGQIFGRIEISLYFSHIERQLTVCIERVDDLPPRADGSPRNPYVKVFLLPDRSEKSRRQTSVLAEAIRPVWNESFYYQGITEPMLMERVLEVTVWDYDKFEANSFLGETLVDFSSASLDGQTMTLPLVDMDEENPLRLRLKSRKGKHYATFQRPRSEMSFLHNDKSPGNVADQYVDPSRTVSSEGLMRRSRTYDKPDPPHGRGTPTRMDDDWSMQQHSGYLSDHGYFPNAGHRVRQRRPRSATAMRPMTASEMGASRAYYRPIPEPLWDDVDFTHEGRSDPHGMSPFGAPEARLSNGRPVGEIMQEQEPQQGYGSDGSETMSTHSAHSIPTVRTINRRSTSINEVNDVQETSLEEYASEDVQSTSGAAAKLSVAGQTMKERKKSIMTRFIPGKSGGTEGKRTGFLRSEEVGIPGNMSVNRAQQQQFVKQASKDSTDSASDNWLPVLPDGPLGTFVENLGPGQVVGRQVLASPLLGEIQVGIMAGRSGIDVEIIRAKNLVVKPGVKISPAPYVKVYLMEGKMCVAKAKTNPVRKTTAPLFQQHLIFSDSPKRKMLQITVLGDYGRMERKTFMGIALIRLDDLRLGSEPVIGWYKLYHSSSLAGTGPVRKDSETSLAGPNTLQY</sequence>
<dbReference type="GO" id="GO:0044325">
    <property type="term" value="F:transmembrane transporter binding"/>
    <property type="evidence" value="ECO:0007669"/>
    <property type="project" value="TreeGrafter"/>
</dbReference>
<dbReference type="Gene3D" id="2.30.42.10">
    <property type="match status" value="1"/>
</dbReference>
<dbReference type="Proteomes" id="UP000054495">
    <property type="component" value="Unassembled WGS sequence"/>
</dbReference>
<keyword evidence="7" id="KW-1185">Reference proteome</keyword>
<feature type="domain" description="PDZ" evidence="5">
    <location>
        <begin position="82"/>
        <end position="171"/>
    </location>
</feature>
<feature type="domain" description="C2" evidence="4">
    <location>
        <begin position="263"/>
        <end position="386"/>
    </location>
</feature>
<evidence type="ECO:0000313" key="7">
    <source>
        <dbReference type="Proteomes" id="UP000054495"/>
    </source>
</evidence>
<accession>A0A0D6LHZ5</accession>
<keyword evidence="1" id="KW-0770">Synapse</keyword>
<dbReference type="GO" id="GO:0048167">
    <property type="term" value="P:regulation of synaptic plasticity"/>
    <property type="evidence" value="ECO:0007669"/>
    <property type="project" value="TreeGrafter"/>
</dbReference>
<evidence type="ECO:0000256" key="3">
    <source>
        <dbReference type="SAM" id="MobiDB-lite"/>
    </source>
</evidence>
<evidence type="ECO:0000259" key="4">
    <source>
        <dbReference type="PROSITE" id="PS50004"/>
    </source>
</evidence>
<dbReference type="EMBL" id="KE125163">
    <property type="protein sequence ID" value="EPB70778.1"/>
    <property type="molecule type" value="Genomic_DNA"/>
</dbReference>